<dbReference type="RefSeq" id="XP_016743019.2">
    <property type="nucleotide sequence ID" value="XM_016887530.2"/>
</dbReference>
<accession>A0A1U8NYF4</accession>
<evidence type="ECO:0000313" key="2">
    <source>
        <dbReference type="RefSeq" id="XP_016743019.2"/>
    </source>
</evidence>
<keyword evidence="1" id="KW-1185">Reference proteome</keyword>
<dbReference type="SMR" id="A0A1U8NYF4"/>
<dbReference type="PANTHER" id="PTHR43766:SF1">
    <property type="entry name" value="TRYPTOPHAN--TRNA LIGASE, MITOCHONDRIAL"/>
    <property type="match status" value="1"/>
</dbReference>
<protein>
    <submittedName>
        <fullName evidence="2">Tryptophan--tRNA ligase, chloroplastic/mitochondrial</fullName>
    </submittedName>
</protein>
<dbReference type="AlphaFoldDB" id="A0A1U8NYF4"/>
<dbReference type="Gene3D" id="3.40.50.620">
    <property type="entry name" value="HUPs"/>
    <property type="match status" value="1"/>
</dbReference>
<dbReference type="InterPro" id="IPR014729">
    <property type="entry name" value="Rossmann-like_a/b/a_fold"/>
</dbReference>
<sequence>MALQVLLTFSAMYSTSNTLSDNEQYGIMASVLAQSHVLSSCGIDALPSSTTPIGWLSRMIQFKEKSRKLSVFVPVGADQKQQLELTHQLADRVNYLCDGRKWKKLGWCCSESPNTPAGVRLMSLGDCLAKTTNLYLDMQNLDMNMGVEFIDQSGIDLLDPKDEYYMLCCYEAAYCRLTNIKSGEVHLAASVLNSHWCLDGIDVLLDTIFESSNSTSSIDYNLVSPSLVRFSAFAGSFEEIMSNPAYLDGVLAEGPKKAAVAGATVINVYQLKDAISSN</sequence>
<dbReference type="PaxDb" id="3635-A0A1U8NYF4"/>
<dbReference type="PANTHER" id="PTHR43766">
    <property type="entry name" value="TRYPTOPHAN--TRNA LIGASE, MITOCHONDRIAL"/>
    <property type="match status" value="1"/>
</dbReference>
<proteinExistence type="predicted"/>
<dbReference type="GO" id="GO:0004830">
    <property type="term" value="F:tryptophan-tRNA ligase activity"/>
    <property type="evidence" value="ECO:0007669"/>
    <property type="project" value="TreeGrafter"/>
</dbReference>
<dbReference type="GO" id="GO:0005739">
    <property type="term" value="C:mitochondrion"/>
    <property type="evidence" value="ECO:0007669"/>
    <property type="project" value="TreeGrafter"/>
</dbReference>
<organism evidence="1 2">
    <name type="scientific">Gossypium hirsutum</name>
    <name type="common">Upland cotton</name>
    <name type="synonym">Gossypium mexicanum</name>
    <dbReference type="NCBI Taxonomy" id="3635"/>
    <lineage>
        <taxon>Eukaryota</taxon>
        <taxon>Viridiplantae</taxon>
        <taxon>Streptophyta</taxon>
        <taxon>Embryophyta</taxon>
        <taxon>Tracheophyta</taxon>
        <taxon>Spermatophyta</taxon>
        <taxon>Magnoliopsida</taxon>
        <taxon>eudicotyledons</taxon>
        <taxon>Gunneridae</taxon>
        <taxon>Pentapetalae</taxon>
        <taxon>rosids</taxon>
        <taxon>malvids</taxon>
        <taxon>Malvales</taxon>
        <taxon>Malvaceae</taxon>
        <taxon>Malvoideae</taxon>
        <taxon>Gossypium</taxon>
    </lineage>
</organism>
<reference evidence="1" key="1">
    <citation type="journal article" date="2020" name="Nat. Genet.">
        <title>Genomic diversifications of five Gossypium allopolyploid species and their impact on cotton improvement.</title>
        <authorList>
            <person name="Chen Z.J."/>
            <person name="Sreedasyam A."/>
            <person name="Ando A."/>
            <person name="Song Q."/>
            <person name="De Santiago L.M."/>
            <person name="Hulse-Kemp A.M."/>
            <person name="Ding M."/>
            <person name="Ye W."/>
            <person name="Kirkbride R.C."/>
            <person name="Jenkins J."/>
            <person name="Plott C."/>
            <person name="Lovell J."/>
            <person name="Lin Y.M."/>
            <person name="Vaughn R."/>
            <person name="Liu B."/>
            <person name="Simpson S."/>
            <person name="Scheffler B.E."/>
            <person name="Wen L."/>
            <person name="Saski C.A."/>
            <person name="Grover C.E."/>
            <person name="Hu G."/>
            <person name="Conover J.L."/>
            <person name="Carlson J.W."/>
            <person name="Shu S."/>
            <person name="Boston L.B."/>
            <person name="Williams M."/>
            <person name="Peterson D.G."/>
            <person name="McGee K."/>
            <person name="Jones D.C."/>
            <person name="Wendel J.F."/>
            <person name="Stelly D.M."/>
            <person name="Grimwood J."/>
            <person name="Schmutz J."/>
        </authorList>
    </citation>
    <scope>NUCLEOTIDE SEQUENCE [LARGE SCALE GENOMIC DNA]</scope>
    <source>
        <strain evidence="1">cv. TM-1</strain>
    </source>
</reference>
<gene>
    <name evidence="2" type="primary">LOC107952264</name>
</gene>
<dbReference type="GeneID" id="107952264"/>
<reference evidence="2" key="2">
    <citation type="submission" date="2025-08" db="UniProtKB">
        <authorList>
            <consortium name="RefSeq"/>
        </authorList>
    </citation>
    <scope>IDENTIFICATION</scope>
</reference>
<dbReference type="KEGG" id="ghi:107952264"/>
<dbReference type="SUPFAM" id="SSF52374">
    <property type="entry name" value="Nucleotidylyl transferase"/>
    <property type="match status" value="1"/>
</dbReference>
<keyword evidence="2" id="KW-0436">Ligase</keyword>
<dbReference type="GO" id="GO:0009507">
    <property type="term" value="C:chloroplast"/>
    <property type="evidence" value="ECO:0007669"/>
    <property type="project" value="TreeGrafter"/>
</dbReference>
<dbReference type="InterPro" id="IPR050203">
    <property type="entry name" value="Trp-tRNA_synthetase"/>
</dbReference>
<name>A0A1U8NYF4_GOSHI</name>
<dbReference type="Proteomes" id="UP000818029">
    <property type="component" value="Chromosome A05"/>
</dbReference>
<dbReference type="GO" id="GO:0006436">
    <property type="term" value="P:tryptophanyl-tRNA aminoacylation"/>
    <property type="evidence" value="ECO:0007669"/>
    <property type="project" value="TreeGrafter"/>
</dbReference>
<dbReference type="STRING" id="3635.A0A1U8NYF4"/>
<evidence type="ECO:0000313" key="1">
    <source>
        <dbReference type="Proteomes" id="UP000818029"/>
    </source>
</evidence>